<dbReference type="AlphaFoldDB" id="A0AAE3H1G3"/>
<dbReference type="PANTHER" id="PTHR43737">
    <property type="entry name" value="BLL7424 PROTEIN"/>
    <property type="match status" value="1"/>
</dbReference>
<evidence type="ECO:0000256" key="1">
    <source>
        <dbReference type="SAM" id="SignalP"/>
    </source>
</evidence>
<dbReference type="Proteomes" id="UP001204144">
    <property type="component" value="Unassembled WGS sequence"/>
</dbReference>
<dbReference type="InterPro" id="IPR014917">
    <property type="entry name" value="DUF1800"/>
</dbReference>
<dbReference type="EMBL" id="RJUF01000022">
    <property type="protein sequence ID" value="MCP9763187.1"/>
    <property type="molecule type" value="Genomic_DNA"/>
</dbReference>
<evidence type="ECO:0000313" key="3">
    <source>
        <dbReference type="Proteomes" id="UP001204144"/>
    </source>
</evidence>
<protein>
    <submittedName>
        <fullName evidence="2">DUF1800 family protein</fullName>
    </submittedName>
</protein>
<gene>
    <name evidence="2" type="ORF">EGI31_09480</name>
</gene>
<feature type="chain" id="PRO_5042237860" evidence="1">
    <location>
        <begin position="20"/>
        <end position="635"/>
    </location>
</feature>
<evidence type="ECO:0000313" key="2">
    <source>
        <dbReference type="EMBL" id="MCP9763187.1"/>
    </source>
</evidence>
<sequence length="635" mass="71832">MKNFILCVTALLCFRVSYAQTNKTFGKGNIKGVTVNASSNASNGIKTLMSTGYMPNSKASSRFLSQATLGPKLSEIQGLQNQGIEAWLDQQFAMSPSFNLQNYVQNMHQSMVDSLTARNPTGNYTLSNVFIDDWAFDVAWFQANMVAADRLRWRVSLALSQIFVTSRISAFDDNPYALASYYDMLNKNAFGNYRSLIDSITYHPAMAVYLTYMNNHATDTLAISASNPTKKQVFPDENYAREILQLFSIGLFELNNNGTEKKDANGKSIPTYDNDDIGNLAKVFTGLSWSHSRYLGDNNNVTKWSYTKPLKFFPRDSSDKYIRWWANPTSWRIVNGHEPGTKTFLNQTVPSRPVTDGKLDIKDALDIIFNHPNVGPFMARRLIQHLVSSNPTPEFVDRIATVFNNNGAGVRGDLKAVIRAILLDPEARDCCAEKENVAYGHLREPFLRYMNLVNGLELRNQSGTYRNVMVDLYDRIEQKPLYSPSVFNFYQPGYVPDGPLQAAGKVGPEFQMLNSLSFANYMNGLHKWIISNDPVEYWGIFSGEVYKPDQDPNFNISADYVLAKDNRIREFLDKYNLILAQGRIKPENMSIIQNVLLNMPMTYDVNGVPDATLADRRLRMGIFLIMIAPDYLINK</sequence>
<organism evidence="2 3">
    <name type="scientific">Lacihabitans soyangensis</name>
    <dbReference type="NCBI Taxonomy" id="869394"/>
    <lineage>
        <taxon>Bacteria</taxon>
        <taxon>Pseudomonadati</taxon>
        <taxon>Bacteroidota</taxon>
        <taxon>Cytophagia</taxon>
        <taxon>Cytophagales</taxon>
        <taxon>Leadbetterellaceae</taxon>
        <taxon>Lacihabitans</taxon>
    </lineage>
</organism>
<dbReference type="RefSeq" id="WP_255036974.1">
    <property type="nucleotide sequence ID" value="NZ_RJUF01000022.1"/>
</dbReference>
<dbReference type="Pfam" id="PF08811">
    <property type="entry name" value="DUF1800"/>
    <property type="match status" value="1"/>
</dbReference>
<keyword evidence="3" id="KW-1185">Reference proteome</keyword>
<name>A0AAE3H1G3_9BACT</name>
<dbReference type="PANTHER" id="PTHR43737:SF1">
    <property type="entry name" value="DUF1501 DOMAIN-CONTAINING PROTEIN"/>
    <property type="match status" value="1"/>
</dbReference>
<feature type="signal peptide" evidence="1">
    <location>
        <begin position="1"/>
        <end position="19"/>
    </location>
</feature>
<reference evidence="2 3" key="1">
    <citation type="submission" date="2018-11" db="EMBL/GenBank/DDBJ databases">
        <title>Novel bacteria species description.</title>
        <authorList>
            <person name="Han J.-H."/>
        </authorList>
    </citation>
    <scope>NUCLEOTIDE SEQUENCE [LARGE SCALE GENOMIC DNA]</scope>
    <source>
        <strain evidence="2 3">KCTC23259</strain>
    </source>
</reference>
<proteinExistence type="predicted"/>
<comment type="caution">
    <text evidence="2">The sequence shown here is derived from an EMBL/GenBank/DDBJ whole genome shotgun (WGS) entry which is preliminary data.</text>
</comment>
<keyword evidence="1" id="KW-0732">Signal</keyword>
<accession>A0AAE3H1G3</accession>